<feature type="chain" id="PRO_5002900508" evidence="1">
    <location>
        <begin position="18"/>
        <end position="77"/>
    </location>
</feature>
<evidence type="ECO:0000256" key="1">
    <source>
        <dbReference type="SAM" id="SignalP"/>
    </source>
</evidence>
<name>C0QB36_DESAH</name>
<dbReference type="EMBL" id="CP001087">
    <property type="protein sequence ID" value="ACN14835.1"/>
    <property type="molecule type" value="Genomic_DNA"/>
</dbReference>
<gene>
    <name evidence="2" type="ordered locus">HRM2_17290</name>
</gene>
<dbReference type="AlphaFoldDB" id="C0QB36"/>
<keyword evidence="3" id="KW-1185">Reference proteome</keyword>
<dbReference type="KEGG" id="dat:HRM2_17290"/>
<organism evidence="2 3">
    <name type="scientific">Desulforapulum autotrophicum (strain ATCC 43914 / DSM 3382 / VKM B-1955 / HRM2)</name>
    <name type="common">Desulfobacterium autotrophicum</name>
    <dbReference type="NCBI Taxonomy" id="177437"/>
    <lineage>
        <taxon>Bacteria</taxon>
        <taxon>Pseudomonadati</taxon>
        <taxon>Thermodesulfobacteriota</taxon>
        <taxon>Desulfobacteria</taxon>
        <taxon>Desulfobacterales</taxon>
        <taxon>Desulfobacteraceae</taxon>
        <taxon>Desulforapulum</taxon>
    </lineage>
</organism>
<keyword evidence="1" id="KW-0732">Signal</keyword>
<feature type="signal peptide" evidence="1">
    <location>
        <begin position="1"/>
        <end position="17"/>
    </location>
</feature>
<dbReference type="HOGENOM" id="CLU_2632300_0_0_7"/>
<sequence length="77" mass="8741">MVIAVIFYLSIVGNATATPYYDTDFILKATEHTSISSRWFTDDSAIWTAWDNQWVEYTVALSPGEWDIGLNVINSTF</sequence>
<reference evidence="2 3" key="1">
    <citation type="journal article" date="2009" name="Environ. Microbiol.">
        <title>Genome sequence of Desulfobacterium autotrophicum HRM2, a marine sulfate reducer oxidizing organic carbon completely to carbon dioxide.</title>
        <authorList>
            <person name="Strittmatter A.W."/>
            <person name="Liesegang H."/>
            <person name="Rabus R."/>
            <person name="Decker I."/>
            <person name="Amann J."/>
            <person name="Andres S."/>
            <person name="Henne A."/>
            <person name="Fricke W.F."/>
            <person name="Martinez-Arias R."/>
            <person name="Bartels D."/>
            <person name="Goesmann A."/>
            <person name="Krause L."/>
            <person name="Puehler A."/>
            <person name="Klenk H.P."/>
            <person name="Richter M."/>
            <person name="Schuler M."/>
            <person name="Gloeckner F.O."/>
            <person name="Meyerdierks A."/>
            <person name="Gottschalk G."/>
            <person name="Amann R."/>
        </authorList>
    </citation>
    <scope>NUCLEOTIDE SEQUENCE [LARGE SCALE GENOMIC DNA]</scope>
    <source>
        <strain evidence="3">ATCC 43914 / DSM 3382 / HRM2</strain>
    </source>
</reference>
<dbReference type="Proteomes" id="UP000000442">
    <property type="component" value="Chromosome"/>
</dbReference>
<proteinExistence type="predicted"/>
<accession>C0QB36</accession>
<protein>
    <submittedName>
        <fullName evidence="2">Uncharacterized protein</fullName>
    </submittedName>
</protein>
<evidence type="ECO:0000313" key="2">
    <source>
        <dbReference type="EMBL" id="ACN14835.1"/>
    </source>
</evidence>
<evidence type="ECO:0000313" key="3">
    <source>
        <dbReference type="Proteomes" id="UP000000442"/>
    </source>
</evidence>